<name>A0ABS7JMJ8_9HELI</name>
<dbReference type="Gene3D" id="2.30.22.10">
    <property type="entry name" value="Head domain of nucleotide exchange factor GrpE"/>
    <property type="match status" value="1"/>
</dbReference>
<dbReference type="InterPro" id="IPR009012">
    <property type="entry name" value="GrpE_head"/>
</dbReference>
<dbReference type="CDD" id="cd00446">
    <property type="entry name" value="GrpE"/>
    <property type="match status" value="1"/>
</dbReference>
<dbReference type="Proteomes" id="UP000700059">
    <property type="component" value="Unassembled WGS sequence"/>
</dbReference>
<evidence type="ECO:0000256" key="3">
    <source>
        <dbReference type="HAMAP-Rule" id="MF_01151"/>
    </source>
</evidence>
<dbReference type="PANTHER" id="PTHR21237:SF23">
    <property type="entry name" value="GRPE PROTEIN HOMOLOG, MITOCHONDRIAL"/>
    <property type="match status" value="1"/>
</dbReference>
<comment type="caution">
    <text evidence="7">The sequence shown here is derived from an EMBL/GenBank/DDBJ whole genome shotgun (WGS) entry which is preliminary data.</text>
</comment>
<protein>
    <recommendedName>
        <fullName evidence="3 4">Protein GrpE</fullName>
    </recommendedName>
    <alternativeName>
        <fullName evidence="3">HSP-70 cofactor</fullName>
    </alternativeName>
</protein>
<dbReference type="RefSeq" id="WP_221531881.1">
    <property type="nucleotide sequence ID" value="NZ_JAIGYP010000004.1"/>
</dbReference>
<evidence type="ECO:0000256" key="1">
    <source>
        <dbReference type="ARBA" id="ARBA00009054"/>
    </source>
</evidence>
<keyword evidence="3" id="KW-0963">Cytoplasm</keyword>
<evidence type="ECO:0000256" key="5">
    <source>
        <dbReference type="RuleBase" id="RU004478"/>
    </source>
</evidence>
<dbReference type="Gene3D" id="3.90.20.20">
    <property type="match status" value="1"/>
</dbReference>
<evidence type="ECO:0000256" key="2">
    <source>
        <dbReference type="ARBA" id="ARBA00023186"/>
    </source>
</evidence>
<evidence type="ECO:0000256" key="4">
    <source>
        <dbReference type="RuleBase" id="RU000639"/>
    </source>
</evidence>
<gene>
    <name evidence="3 7" type="primary">grpE</name>
    <name evidence="7" type="ORF">K4G57_03910</name>
</gene>
<dbReference type="SUPFAM" id="SSF51064">
    <property type="entry name" value="Head domain of nucleotide exchange factor GrpE"/>
    <property type="match status" value="1"/>
</dbReference>
<dbReference type="InterPro" id="IPR000740">
    <property type="entry name" value="GrpE"/>
</dbReference>
<reference evidence="7 8" key="1">
    <citation type="submission" date="2021-08" db="EMBL/GenBank/DDBJ databases">
        <title>Helicobacter spp. isolated from feces of Anatolian Ground Squirrel (Spermophilus xanthoprymnus) in Turkey.</title>
        <authorList>
            <person name="Aydin F."/>
            <person name="Abay S."/>
            <person name="Kayman T."/>
            <person name="Karakaya E."/>
            <person name="Saticioglu I.B."/>
        </authorList>
    </citation>
    <scope>NUCLEOTIDE SEQUENCE [LARGE SCALE GENOMIC DNA]</scope>
    <source>
        <strain evidence="7 8">Faydin-H70</strain>
    </source>
</reference>
<keyword evidence="3 4" id="KW-0346">Stress response</keyword>
<evidence type="ECO:0000313" key="8">
    <source>
        <dbReference type="Proteomes" id="UP000700059"/>
    </source>
</evidence>
<comment type="function">
    <text evidence="3 4">Participates actively in the response to hyperosmotic and heat shock by preventing the aggregation of stress-denatured proteins, in association with DnaK and GrpE. It is the nucleotide exchange factor for DnaK and may function as a thermosensor. Unfolded proteins bind initially to DnaJ; upon interaction with the DnaJ-bound protein, DnaK hydrolyzes its bound ATP, resulting in the formation of a stable complex. GrpE releases ADP from DnaK; ATP binding to DnaK triggers the release of the substrate protein, thus completing the reaction cycle. Several rounds of ATP-dependent interactions between DnaJ, DnaK and GrpE are required for fully efficient folding.</text>
</comment>
<comment type="similarity">
    <text evidence="1 3 5">Belongs to the GrpE family.</text>
</comment>
<dbReference type="PROSITE" id="PS01071">
    <property type="entry name" value="GRPE"/>
    <property type="match status" value="1"/>
</dbReference>
<comment type="subunit">
    <text evidence="3">Homodimer.</text>
</comment>
<dbReference type="SUPFAM" id="SSF58014">
    <property type="entry name" value="Coiled-coil domain of nucleotide exchange factor GrpE"/>
    <property type="match status" value="1"/>
</dbReference>
<feature type="compositionally biased region" description="Low complexity" evidence="6">
    <location>
        <begin position="16"/>
        <end position="27"/>
    </location>
</feature>
<evidence type="ECO:0000313" key="7">
    <source>
        <dbReference type="EMBL" id="MBX7490613.1"/>
    </source>
</evidence>
<dbReference type="PRINTS" id="PR00773">
    <property type="entry name" value="GRPEPROTEIN"/>
</dbReference>
<keyword evidence="2 3" id="KW-0143">Chaperone</keyword>
<evidence type="ECO:0000256" key="6">
    <source>
        <dbReference type="SAM" id="MobiDB-lite"/>
    </source>
</evidence>
<dbReference type="NCBIfam" id="NF010738">
    <property type="entry name" value="PRK14140.1"/>
    <property type="match status" value="1"/>
</dbReference>
<dbReference type="EMBL" id="JAIGYQ010000004">
    <property type="protein sequence ID" value="MBX7490613.1"/>
    <property type="molecule type" value="Genomic_DNA"/>
</dbReference>
<dbReference type="InterPro" id="IPR013805">
    <property type="entry name" value="GrpE_CC"/>
</dbReference>
<comment type="subcellular location">
    <subcellularLocation>
        <location evidence="3">Cytoplasm</location>
    </subcellularLocation>
</comment>
<accession>A0ABS7JMJ8</accession>
<organism evidence="7 8">
    <name type="scientific">Helicobacter turcicus</name>
    <dbReference type="NCBI Taxonomy" id="2867412"/>
    <lineage>
        <taxon>Bacteria</taxon>
        <taxon>Pseudomonadati</taxon>
        <taxon>Campylobacterota</taxon>
        <taxon>Epsilonproteobacteria</taxon>
        <taxon>Campylobacterales</taxon>
        <taxon>Helicobacteraceae</taxon>
        <taxon>Helicobacter</taxon>
    </lineage>
</organism>
<feature type="region of interest" description="Disordered" evidence="6">
    <location>
        <begin position="1"/>
        <end position="33"/>
    </location>
</feature>
<dbReference type="PANTHER" id="PTHR21237">
    <property type="entry name" value="GRPE PROTEIN"/>
    <property type="match status" value="1"/>
</dbReference>
<sequence>MQDNKHDEQLHDEQLQQETESLEQPSQDCDCTMEDSTNEALQTQIAELKEQYVRAYADFENTKKRLERDKDQALEYAYERIAKDLLPSIDALEIALKSIQDSKTNAEHTDSILSKIEEGIALTLENLLKSLAKHGITPIATDGAFDPNFHDAILQVESPEHNTGDIVAVMQKGYTYKERVLRPSMVSIAK</sequence>
<keyword evidence="8" id="KW-1185">Reference proteome</keyword>
<dbReference type="NCBIfam" id="NF010747">
    <property type="entry name" value="PRK14149.1"/>
    <property type="match status" value="1"/>
</dbReference>
<proteinExistence type="inferred from homology"/>
<feature type="compositionally biased region" description="Basic and acidic residues" evidence="6">
    <location>
        <begin position="1"/>
        <end position="14"/>
    </location>
</feature>
<dbReference type="Pfam" id="PF01025">
    <property type="entry name" value="GrpE"/>
    <property type="match status" value="1"/>
</dbReference>
<dbReference type="HAMAP" id="MF_01151">
    <property type="entry name" value="GrpE"/>
    <property type="match status" value="1"/>
</dbReference>